<dbReference type="Pfam" id="PF13456">
    <property type="entry name" value="RVT_3"/>
    <property type="match status" value="1"/>
</dbReference>
<evidence type="ECO:0000313" key="3">
    <source>
        <dbReference type="EMBL" id="PNX89071.1"/>
    </source>
</evidence>
<comment type="caution">
    <text evidence="3">The sequence shown here is derived from an EMBL/GenBank/DDBJ whole genome shotgun (WGS) entry which is preliminary data.</text>
</comment>
<evidence type="ECO:0000256" key="1">
    <source>
        <dbReference type="SAM" id="SignalP"/>
    </source>
</evidence>
<dbReference type="CDD" id="cd06222">
    <property type="entry name" value="RNase_H_like"/>
    <property type="match status" value="1"/>
</dbReference>
<reference evidence="3 4" key="1">
    <citation type="journal article" date="2014" name="Am. J. Bot.">
        <title>Genome assembly and annotation for red clover (Trifolium pratense; Fabaceae).</title>
        <authorList>
            <person name="Istvanek J."/>
            <person name="Jaros M."/>
            <person name="Krenek A."/>
            <person name="Repkova J."/>
        </authorList>
    </citation>
    <scope>NUCLEOTIDE SEQUENCE [LARGE SCALE GENOMIC DNA]</scope>
    <source>
        <strain evidence="4">cv. Tatra</strain>
        <tissue evidence="3">Young leaves</tissue>
    </source>
</reference>
<dbReference type="PANTHER" id="PTHR47723:SF19">
    <property type="entry name" value="POLYNUCLEOTIDYL TRANSFERASE, RIBONUCLEASE H-LIKE SUPERFAMILY PROTEIN"/>
    <property type="match status" value="1"/>
</dbReference>
<keyword evidence="1" id="KW-0732">Signal</keyword>
<feature type="non-terminal residue" evidence="3">
    <location>
        <position position="148"/>
    </location>
</feature>
<feature type="chain" id="PRO_5014444238" evidence="1">
    <location>
        <begin position="30"/>
        <end position="148"/>
    </location>
</feature>
<dbReference type="SUPFAM" id="SSF53098">
    <property type="entry name" value="Ribonuclease H-like"/>
    <property type="match status" value="1"/>
</dbReference>
<dbReference type="AlphaFoldDB" id="A0A2K3ME59"/>
<sequence length="148" mass="16534">MNRDAFRLVLHKCLHFCWLVLHKCLPTNAFRDCPDSTSIWDALLFSSPSSYSTIEFANWFTIHATSSNGVLFMVFESSHLQKPLCHVSWVTPLGNTIKVNVDGNSLNNPGRADFGGIMRNSRGNWLLGFSGFIGIATSLQAELHAIYN</sequence>
<evidence type="ECO:0000313" key="4">
    <source>
        <dbReference type="Proteomes" id="UP000236291"/>
    </source>
</evidence>
<feature type="domain" description="RNase H type-1" evidence="2">
    <location>
        <begin position="93"/>
        <end position="148"/>
    </location>
</feature>
<dbReference type="Proteomes" id="UP000236291">
    <property type="component" value="Unassembled WGS sequence"/>
</dbReference>
<dbReference type="InterPro" id="IPR053151">
    <property type="entry name" value="RNase_H-like"/>
</dbReference>
<accession>A0A2K3ME59</accession>
<protein>
    <submittedName>
        <fullName evidence="3">Ribonuclease H</fullName>
    </submittedName>
</protein>
<dbReference type="PANTHER" id="PTHR47723">
    <property type="entry name" value="OS05G0353850 PROTEIN"/>
    <property type="match status" value="1"/>
</dbReference>
<reference evidence="3 4" key="2">
    <citation type="journal article" date="2017" name="Front. Plant Sci.">
        <title>Gene Classification and Mining of Molecular Markers Useful in Red Clover (Trifolium pratense) Breeding.</title>
        <authorList>
            <person name="Istvanek J."/>
            <person name="Dluhosova J."/>
            <person name="Dluhos P."/>
            <person name="Patkova L."/>
            <person name="Nedelnik J."/>
            <person name="Repkova J."/>
        </authorList>
    </citation>
    <scope>NUCLEOTIDE SEQUENCE [LARGE SCALE GENOMIC DNA]</scope>
    <source>
        <strain evidence="4">cv. Tatra</strain>
        <tissue evidence="3">Young leaves</tissue>
    </source>
</reference>
<dbReference type="EMBL" id="ASHM01058580">
    <property type="protein sequence ID" value="PNX89071.1"/>
    <property type="molecule type" value="Genomic_DNA"/>
</dbReference>
<name>A0A2K3ME59_TRIPR</name>
<dbReference type="PROSITE" id="PS50879">
    <property type="entry name" value="RNASE_H_1"/>
    <property type="match status" value="1"/>
</dbReference>
<gene>
    <name evidence="3" type="ORF">L195_g045188</name>
</gene>
<dbReference type="GO" id="GO:0003676">
    <property type="term" value="F:nucleic acid binding"/>
    <property type="evidence" value="ECO:0007669"/>
    <property type="project" value="InterPro"/>
</dbReference>
<dbReference type="InterPro" id="IPR044730">
    <property type="entry name" value="RNase_H-like_dom_plant"/>
</dbReference>
<feature type="signal peptide" evidence="1">
    <location>
        <begin position="1"/>
        <end position="29"/>
    </location>
</feature>
<dbReference type="GO" id="GO:0004523">
    <property type="term" value="F:RNA-DNA hybrid ribonuclease activity"/>
    <property type="evidence" value="ECO:0007669"/>
    <property type="project" value="InterPro"/>
</dbReference>
<dbReference type="Gene3D" id="3.30.420.10">
    <property type="entry name" value="Ribonuclease H-like superfamily/Ribonuclease H"/>
    <property type="match status" value="1"/>
</dbReference>
<dbReference type="InterPro" id="IPR012337">
    <property type="entry name" value="RNaseH-like_sf"/>
</dbReference>
<dbReference type="InterPro" id="IPR002156">
    <property type="entry name" value="RNaseH_domain"/>
</dbReference>
<proteinExistence type="predicted"/>
<organism evidence="3 4">
    <name type="scientific">Trifolium pratense</name>
    <name type="common">Red clover</name>
    <dbReference type="NCBI Taxonomy" id="57577"/>
    <lineage>
        <taxon>Eukaryota</taxon>
        <taxon>Viridiplantae</taxon>
        <taxon>Streptophyta</taxon>
        <taxon>Embryophyta</taxon>
        <taxon>Tracheophyta</taxon>
        <taxon>Spermatophyta</taxon>
        <taxon>Magnoliopsida</taxon>
        <taxon>eudicotyledons</taxon>
        <taxon>Gunneridae</taxon>
        <taxon>Pentapetalae</taxon>
        <taxon>rosids</taxon>
        <taxon>fabids</taxon>
        <taxon>Fabales</taxon>
        <taxon>Fabaceae</taxon>
        <taxon>Papilionoideae</taxon>
        <taxon>50 kb inversion clade</taxon>
        <taxon>NPAAA clade</taxon>
        <taxon>Hologalegina</taxon>
        <taxon>IRL clade</taxon>
        <taxon>Trifolieae</taxon>
        <taxon>Trifolium</taxon>
    </lineage>
</organism>
<evidence type="ECO:0000259" key="2">
    <source>
        <dbReference type="PROSITE" id="PS50879"/>
    </source>
</evidence>
<dbReference type="InterPro" id="IPR036397">
    <property type="entry name" value="RNaseH_sf"/>
</dbReference>